<dbReference type="InterPro" id="IPR001245">
    <property type="entry name" value="Ser-Thr/Tyr_kinase_cat_dom"/>
</dbReference>
<dbReference type="AlphaFoldDB" id="B9SAV0"/>
<dbReference type="PANTHER" id="PTHR47983">
    <property type="entry name" value="PTO-INTERACTING PROTEIN 1-LIKE"/>
    <property type="match status" value="1"/>
</dbReference>
<dbReference type="SUPFAM" id="SSF56112">
    <property type="entry name" value="Protein kinase-like (PK-like)"/>
    <property type="match status" value="1"/>
</dbReference>
<dbReference type="Gene3D" id="3.30.200.20">
    <property type="entry name" value="Phosphorylase Kinase, domain 1"/>
    <property type="match status" value="1"/>
</dbReference>
<evidence type="ECO:0000313" key="7">
    <source>
        <dbReference type="EMBL" id="EEF39304.1"/>
    </source>
</evidence>
<proteinExistence type="predicted"/>
<dbReference type="InParanoid" id="B9SAV0"/>
<dbReference type="Gene3D" id="1.10.510.10">
    <property type="entry name" value="Transferase(Phosphotransferase) domain 1"/>
    <property type="match status" value="1"/>
</dbReference>
<keyword evidence="1" id="KW-0597">Phosphoprotein</keyword>
<dbReference type="InterPro" id="IPR000719">
    <property type="entry name" value="Prot_kinase_dom"/>
</dbReference>
<evidence type="ECO:0000313" key="8">
    <source>
        <dbReference type="Proteomes" id="UP000008311"/>
    </source>
</evidence>
<evidence type="ECO:0000256" key="3">
    <source>
        <dbReference type="ARBA" id="ARBA00022741"/>
    </source>
</evidence>
<evidence type="ECO:0000256" key="4">
    <source>
        <dbReference type="ARBA" id="ARBA00022777"/>
    </source>
</evidence>
<evidence type="ECO:0000259" key="6">
    <source>
        <dbReference type="PROSITE" id="PS50011"/>
    </source>
</evidence>
<keyword evidence="3" id="KW-0547">Nucleotide-binding</keyword>
<dbReference type="GO" id="GO:0005524">
    <property type="term" value="F:ATP binding"/>
    <property type="evidence" value="ECO:0007669"/>
    <property type="project" value="UniProtKB-KW"/>
</dbReference>
<dbReference type="InterPro" id="IPR011009">
    <property type="entry name" value="Kinase-like_dom_sf"/>
</dbReference>
<organism evidence="7 8">
    <name type="scientific">Ricinus communis</name>
    <name type="common">Castor bean</name>
    <dbReference type="NCBI Taxonomy" id="3988"/>
    <lineage>
        <taxon>Eukaryota</taxon>
        <taxon>Viridiplantae</taxon>
        <taxon>Streptophyta</taxon>
        <taxon>Embryophyta</taxon>
        <taxon>Tracheophyta</taxon>
        <taxon>Spermatophyta</taxon>
        <taxon>Magnoliopsida</taxon>
        <taxon>eudicotyledons</taxon>
        <taxon>Gunneridae</taxon>
        <taxon>Pentapetalae</taxon>
        <taxon>rosids</taxon>
        <taxon>fabids</taxon>
        <taxon>Malpighiales</taxon>
        <taxon>Euphorbiaceae</taxon>
        <taxon>Acalyphoideae</taxon>
        <taxon>Acalypheae</taxon>
        <taxon>Ricinus</taxon>
    </lineage>
</organism>
<dbReference type="Proteomes" id="UP000008311">
    <property type="component" value="Unassembled WGS sequence"/>
</dbReference>
<dbReference type="EMBL" id="EQ973909">
    <property type="protein sequence ID" value="EEF39304.1"/>
    <property type="molecule type" value="Genomic_DNA"/>
</dbReference>
<keyword evidence="4 7" id="KW-0418">Kinase</keyword>
<sequence length="608" mass="68590">MVRKRRESKQTAIVVLEGIKVSTEHTGIAPLCKAVHEVANPDDEIIVLTLLSVRNTSEPSSSNTGAVGGANVRQWNQSREADSYIRLLREEISQRKENYLRIFRPFYYSCKSNGASPFLEPLNVKFQVKIAAGFRPKDIIIEEANNVRPTWIVMDRCFARHLTFRMSGTDCHVSLVSDDEQLMVHNCLPSNDAPKNSSAGDVARNPKFPKLRKGSISAEVAQFPDSLPTVSNECQPILSSLPAIMCKESENQTFSEPSRNSESCLGAISQETSHVQQEKQDTISEKVDIFLRQPLQLTWEVIMEITQEFKSRICDGQSGNYMSYYGYLENHQSLVLVKRYKGDSVSILEAQMKAALFLHHKNILTLIGYYRSEQDVVLVFPFKIEGTLDKHLCDLTRKQWDLTFQDKMRIAIGIAQGIRYMHEECPRGPIAHGKLLSSNIFLTSDLQPMIAGFEHATWLQLKQESPAFNDRYQFGNCLDHGSTVLLKSDIFAFGVLLLRLFCKRSVPQDDKILIDWASPLLLDRAFHLLLDEDSGLDMHEVFRVMSAARMCTMSKPVSRPSITEVKIFASYNHHHQTTVHKVDGISSLEVAAKIAGWVTTPKGPLDSP</sequence>
<dbReference type="GO" id="GO:0004672">
    <property type="term" value="F:protein kinase activity"/>
    <property type="evidence" value="ECO:0007669"/>
    <property type="project" value="InterPro"/>
</dbReference>
<dbReference type="PANTHER" id="PTHR47983:SF23">
    <property type="entry name" value="PROLINE-RICH RECEPTOR-LIKE PROTEIN KINASE PERK13"/>
    <property type="match status" value="1"/>
</dbReference>
<dbReference type="Pfam" id="PF07714">
    <property type="entry name" value="PK_Tyr_Ser-Thr"/>
    <property type="match status" value="1"/>
</dbReference>
<protein>
    <submittedName>
        <fullName evidence="7">Serine-threonine protein kinase, plant-type, putative</fullName>
    </submittedName>
</protein>
<feature type="domain" description="Protein kinase" evidence="6">
    <location>
        <begin position="307"/>
        <end position="578"/>
    </location>
</feature>
<evidence type="ECO:0000256" key="1">
    <source>
        <dbReference type="ARBA" id="ARBA00022553"/>
    </source>
</evidence>
<gene>
    <name evidence="7" type="ORF">RCOM_1179230</name>
</gene>
<evidence type="ECO:0000256" key="2">
    <source>
        <dbReference type="ARBA" id="ARBA00022679"/>
    </source>
</evidence>
<keyword evidence="8" id="KW-1185">Reference proteome</keyword>
<name>B9SAV0_RICCO</name>
<evidence type="ECO:0000256" key="5">
    <source>
        <dbReference type="ARBA" id="ARBA00022840"/>
    </source>
</evidence>
<keyword evidence="5" id="KW-0067">ATP-binding</keyword>
<keyword evidence="2" id="KW-0808">Transferase</keyword>
<accession>B9SAV0</accession>
<dbReference type="InterPro" id="IPR052101">
    <property type="entry name" value="Plant_StressResp_Kinase"/>
</dbReference>
<dbReference type="PROSITE" id="PS50011">
    <property type="entry name" value="PROTEIN_KINASE_DOM"/>
    <property type="match status" value="1"/>
</dbReference>
<dbReference type="eggNOG" id="KOG1187">
    <property type="taxonomic scope" value="Eukaryota"/>
</dbReference>
<reference evidence="8" key="1">
    <citation type="journal article" date="2010" name="Nat. Biotechnol.">
        <title>Draft genome sequence of the oilseed species Ricinus communis.</title>
        <authorList>
            <person name="Chan A.P."/>
            <person name="Crabtree J."/>
            <person name="Zhao Q."/>
            <person name="Lorenzi H."/>
            <person name="Orvis J."/>
            <person name="Puiu D."/>
            <person name="Melake-Berhan A."/>
            <person name="Jones K.M."/>
            <person name="Redman J."/>
            <person name="Chen G."/>
            <person name="Cahoon E.B."/>
            <person name="Gedil M."/>
            <person name="Stanke M."/>
            <person name="Haas B.J."/>
            <person name="Wortman J.R."/>
            <person name="Fraser-Liggett C.M."/>
            <person name="Ravel J."/>
            <person name="Rabinowicz P.D."/>
        </authorList>
    </citation>
    <scope>NUCLEOTIDE SEQUENCE [LARGE SCALE GENOMIC DNA]</scope>
    <source>
        <strain evidence="8">cv. Hale</strain>
    </source>
</reference>